<reference evidence="1 2" key="1">
    <citation type="submission" date="2019-09" db="EMBL/GenBank/DDBJ databases">
        <authorList>
            <person name="Chandra G."/>
            <person name="Truman W A."/>
        </authorList>
    </citation>
    <scope>NUCLEOTIDE SEQUENCE [LARGE SCALE GENOMIC DNA]</scope>
    <source>
        <strain evidence="1">PS691</strain>
    </source>
</reference>
<evidence type="ECO:0000313" key="1">
    <source>
        <dbReference type="EMBL" id="VVO29638.1"/>
    </source>
</evidence>
<protein>
    <recommendedName>
        <fullName evidence="3">DUF4189 domain-containing protein</fullName>
    </recommendedName>
</protein>
<gene>
    <name evidence="1" type="ORF">PS691_04836</name>
</gene>
<name>A0A5E7ES23_PSEFL</name>
<evidence type="ECO:0000313" key="2">
    <source>
        <dbReference type="Proteomes" id="UP000337909"/>
    </source>
</evidence>
<dbReference type="AlphaFoldDB" id="A0A5E7ES23"/>
<accession>A0A5E7ES23</accession>
<dbReference type="OrthoDB" id="7025474at2"/>
<proteinExistence type="predicted"/>
<sequence length="99" mass="10589">MSREASRKSRSLVFLSILAVSLWFFTGCANKHSEARSSTPIGGSNCYAKAMPTVGEGSLAWGASLQKVRTSSIINCRRYAGRSGGTPNTCKVVQAQCKN</sequence>
<evidence type="ECO:0008006" key="3">
    <source>
        <dbReference type="Google" id="ProtNLM"/>
    </source>
</evidence>
<organism evidence="1 2">
    <name type="scientific">Pseudomonas fluorescens</name>
    <dbReference type="NCBI Taxonomy" id="294"/>
    <lineage>
        <taxon>Bacteria</taxon>
        <taxon>Pseudomonadati</taxon>
        <taxon>Pseudomonadota</taxon>
        <taxon>Gammaproteobacteria</taxon>
        <taxon>Pseudomonadales</taxon>
        <taxon>Pseudomonadaceae</taxon>
        <taxon>Pseudomonas</taxon>
    </lineage>
</organism>
<dbReference type="EMBL" id="CABVHQ010000067">
    <property type="protein sequence ID" value="VVO29638.1"/>
    <property type="molecule type" value="Genomic_DNA"/>
</dbReference>
<dbReference type="Proteomes" id="UP000337909">
    <property type="component" value="Unassembled WGS sequence"/>
</dbReference>
<dbReference type="PROSITE" id="PS51257">
    <property type="entry name" value="PROKAR_LIPOPROTEIN"/>
    <property type="match status" value="1"/>
</dbReference>